<proteinExistence type="inferred from homology"/>
<sequence length="139" mass="15665">MTRVRVGRVLLDWIPPRGVRYPGRDIPKEVVSASGWVAPMGPAPSEVPERVDEPAESSGMPPFRIGRTPSKELPVYVDYKNGGTRVMTLVRRVRGDVQSLREDMSRICGGKNVTVRPGRLEVKGNYREELKTWFTRLGF</sequence>
<feature type="region of interest" description="Disordered" evidence="7">
    <location>
        <begin position="37"/>
        <end position="67"/>
    </location>
</feature>
<comment type="subcellular location">
    <subcellularLocation>
        <location evidence="1">Mitochondrion</location>
    </subcellularLocation>
</comment>
<dbReference type="AlphaFoldDB" id="A0A7S1TH73"/>
<keyword evidence="3" id="KW-0689">Ribosomal protein</keyword>
<dbReference type="PANTHER" id="PTHR13477">
    <property type="entry name" value="MITOCHONDRIAL 39S RIBOSOMAL PROTEIN L49"/>
    <property type="match status" value="1"/>
</dbReference>
<evidence type="ECO:0000256" key="2">
    <source>
        <dbReference type="ARBA" id="ARBA00005677"/>
    </source>
</evidence>
<accession>A0A7S1TH73</accession>
<evidence type="ECO:0000313" key="8">
    <source>
        <dbReference type="EMBL" id="CAD9236290.1"/>
    </source>
</evidence>
<evidence type="ECO:0000256" key="7">
    <source>
        <dbReference type="SAM" id="MobiDB-lite"/>
    </source>
</evidence>
<keyword evidence="4" id="KW-0496">Mitochondrion</keyword>
<evidence type="ECO:0000256" key="1">
    <source>
        <dbReference type="ARBA" id="ARBA00004173"/>
    </source>
</evidence>
<dbReference type="InterPro" id="IPR007740">
    <property type="entry name" value="Ribosomal_mL49"/>
</dbReference>
<protein>
    <recommendedName>
        <fullName evidence="6">Large ribosomal subunit protein mL49</fullName>
    </recommendedName>
</protein>
<dbReference type="GO" id="GO:0006412">
    <property type="term" value="P:translation"/>
    <property type="evidence" value="ECO:0007669"/>
    <property type="project" value="InterPro"/>
</dbReference>
<dbReference type="GO" id="GO:0003735">
    <property type="term" value="F:structural constituent of ribosome"/>
    <property type="evidence" value="ECO:0007669"/>
    <property type="project" value="InterPro"/>
</dbReference>
<evidence type="ECO:0000256" key="4">
    <source>
        <dbReference type="ARBA" id="ARBA00023128"/>
    </source>
</evidence>
<name>A0A7S1TH73_9RHOD</name>
<dbReference type="GO" id="GO:0005762">
    <property type="term" value="C:mitochondrial large ribosomal subunit"/>
    <property type="evidence" value="ECO:0007669"/>
    <property type="project" value="TreeGrafter"/>
</dbReference>
<comment type="similarity">
    <text evidence="2">Belongs to the mitochondrion-specific ribosomal protein mL49 family.</text>
</comment>
<evidence type="ECO:0000256" key="6">
    <source>
        <dbReference type="ARBA" id="ARBA00035191"/>
    </source>
</evidence>
<keyword evidence="5" id="KW-0687">Ribonucleoprotein</keyword>
<gene>
    <name evidence="8" type="ORF">CCAE0312_LOCUS8384</name>
</gene>
<evidence type="ECO:0000256" key="5">
    <source>
        <dbReference type="ARBA" id="ARBA00023274"/>
    </source>
</evidence>
<dbReference type="PANTHER" id="PTHR13477:SF0">
    <property type="entry name" value="LARGE RIBOSOMAL SUBUNIT PROTEIN ML49"/>
    <property type="match status" value="1"/>
</dbReference>
<evidence type="ECO:0000256" key="3">
    <source>
        <dbReference type="ARBA" id="ARBA00022980"/>
    </source>
</evidence>
<organism evidence="8">
    <name type="scientific">Compsopogon caeruleus</name>
    <dbReference type="NCBI Taxonomy" id="31354"/>
    <lineage>
        <taxon>Eukaryota</taxon>
        <taxon>Rhodophyta</taxon>
        <taxon>Compsopogonophyceae</taxon>
        <taxon>Compsopogonales</taxon>
        <taxon>Compsopogonaceae</taxon>
        <taxon>Compsopogon</taxon>
    </lineage>
</organism>
<dbReference type="EMBL" id="HBGH01015043">
    <property type="protein sequence ID" value="CAD9236290.1"/>
    <property type="molecule type" value="Transcribed_RNA"/>
</dbReference>
<reference evidence="8" key="1">
    <citation type="submission" date="2021-01" db="EMBL/GenBank/DDBJ databases">
        <authorList>
            <person name="Corre E."/>
            <person name="Pelletier E."/>
            <person name="Niang G."/>
            <person name="Scheremetjew M."/>
            <person name="Finn R."/>
            <person name="Kale V."/>
            <person name="Holt S."/>
            <person name="Cochrane G."/>
            <person name="Meng A."/>
            <person name="Brown T."/>
            <person name="Cohen L."/>
        </authorList>
    </citation>
    <scope>NUCLEOTIDE SEQUENCE</scope>
    <source>
        <strain evidence="8">SAG 36.94</strain>
    </source>
</reference>
<dbReference type="Gene3D" id="3.30.780.10">
    <property type="entry name" value="SUI1-like domain"/>
    <property type="match status" value="1"/>
</dbReference>
<dbReference type="Pfam" id="PF05046">
    <property type="entry name" value="Img2"/>
    <property type="match status" value="1"/>
</dbReference>